<dbReference type="AlphaFoldDB" id="A0A1Q9F488"/>
<proteinExistence type="predicted"/>
<keyword evidence="3" id="KW-1185">Reference proteome</keyword>
<feature type="compositionally biased region" description="Low complexity" evidence="1">
    <location>
        <begin position="256"/>
        <end position="266"/>
    </location>
</feature>
<dbReference type="EMBL" id="LSRX01000014">
    <property type="protein sequence ID" value="OLQ14505.1"/>
    <property type="molecule type" value="Genomic_DNA"/>
</dbReference>
<gene>
    <name evidence="2" type="ORF">AK812_SmicGene1286</name>
</gene>
<dbReference type="Proteomes" id="UP000186817">
    <property type="component" value="Unassembled WGS sequence"/>
</dbReference>
<dbReference type="OrthoDB" id="443373at2759"/>
<sequence length="415" mass="44749">VDPSIGVIDLQRVLKKHVDNAQDKDIWNILKHPTGAPFSWKTSVCIPWIGQAADLLVDFLKVAPNGLLPAAKLRLSLKRLVVDGTEKTKKVNRTKYATDDWVDQVDSRIRIMLAQVRALKKQDEYLRAVRRATESEKARIDMVLSHLLYHDENTVGASSSSKAGEATCLDLVPYKSPEMRGDNIFGRILAKQDSSPRPLKKGSLVMGPGSPVRIWKGAANICSPKAVASARAAEEPTVFGRPLMVGDLGSSSSEECASKAAASSSSRPVRKVATEAQDGVTRAPKPLVVSEGASYGLDAADVAIMNQSMEQKVLKGNQKKPLKKPAAVVLGNTKKQAEAKTAAKSAAKPKAVAKAKGSGYKCSFKKRRTSSVYHKERTLRISMGDSPQTAKTKARAAMAEVASKIDDGIITENDP</sequence>
<accession>A0A1Q9F488</accession>
<organism evidence="2 3">
    <name type="scientific">Symbiodinium microadriaticum</name>
    <name type="common">Dinoflagellate</name>
    <name type="synonym">Zooxanthella microadriatica</name>
    <dbReference type="NCBI Taxonomy" id="2951"/>
    <lineage>
        <taxon>Eukaryota</taxon>
        <taxon>Sar</taxon>
        <taxon>Alveolata</taxon>
        <taxon>Dinophyceae</taxon>
        <taxon>Suessiales</taxon>
        <taxon>Symbiodiniaceae</taxon>
        <taxon>Symbiodinium</taxon>
    </lineage>
</organism>
<evidence type="ECO:0000313" key="2">
    <source>
        <dbReference type="EMBL" id="OLQ14505.1"/>
    </source>
</evidence>
<feature type="region of interest" description="Disordered" evidence="1">
    <location>
        <begin position="256"/>
        <end position="278"/>
    </location>
</feature>
<protein>
    <submittedName>
        <fullName evidence="2">Uncharacterized protein</fullName>
    </submittedName>
</protein>
<comment type="caution">
    <text evidence="2">The sequence shown here is derived from an EMBL/GenBank/DDBJ whole genome shotgun (WGS) entry which is preliminary data.</text>
</comment>
<evidence type="ECO:0000313" key="3">
    <source>
        <dbReference type="Proteomes" id="UP000186817"/>
    </source>
</evidence>
<feature type="non-terminal residue" evidence="2">
    <location>
        <position position="1"/>
    </location>
</feature>
<evidence type="ECO:0000256" key="1">
    <source>
        <dbReference type="SAM" id="MobiDB-lite"/>
    </source>
</evidence>
<reference evidence="2 3" key="1">
    <citation type="submission" date="2016-02" db="EMBL/GenBank/DDBJ databases">
        <title>Genome analysis of coral dinoflagellate symbionts highlights evolutionary adaptations to a symbiotic lifestyle.</title>
        <authorList>
            <person name="Aranda M."/>
            <person name="Li Y."/>
            <person name="Liew Y.J."/>
            <person name="Baumgarten S."/>
            <person name="Simakov O."/>
            <person name="Wilson M."/>
            <person name="Piel J."/>
            <person name="Ashoor H."/>
            <person name="Bougouffa S."/>
            <person name="Bajic V.B."/>
            <person name="Ryu T."/>
            <person name="Ravasi T."/>
            <person name="Bayer T."/>
            <person name="Micklem G."/>
            <person name="Kim H."/>
            <person name="Bhak J."/>
            <person name="Lajeunesse T.C."/>
            <person name="Voolstra C.R."/>
        </authorList>
    </citation>
    <scope>NUCLEOTIDE SEQUENCE [LARGE SCALE GENOMIC DNA]</scope>
    <source>
        <strain evidence="2 3">CCMP2467</strain>
    </source>
</reference>
<name>A0A1Q9F488_SYMMI</name>